<accession>A0A074WY29</accession>
<evidence type="ECO:0000313" key="1">
    <source>
        <dbReference type="EMBL" id="KEQ78088.1"/>
    </source>
</evidence>
<dbReference type="AlphaFoldDB" id="A0A074WY29"/>
<evidence type="ECO:0000313" key="2">
    <source>
        <dbReference type="Proteomes" id="UP000027730"/>
    </source>
</evidence>
<name>A0A074WY29_9PEZI</name>
<dbReference type="EMBL" id="KL584702">
    <property type="protein sequence ID" value="KEQ78088.1"/>
    <property type="molecule type" value="Genomic_DNA"/>
</dbReference>
<dbReference type="Proteomes" id="UP000027730">
    <property type="component" value="Unassembled WGS sequence"/>
</dbReference>
<gene>
    <name evidence="1" type="ORF">M436DRAFT_77934</name>
</gene>
<dbReference type="RefSeq" id="XP_013432441.1">
    <property type="nucleotide sequence ID" value="XM_013576987.1"/>
</dbReference>
<reference evidence="1 2" key="1">
    <citation type="journal article" date="2014" name="BMC Genomics">
        <title>Genome sequencing of four Aureobasidium pullulans varieties: biotechnological potential, stress tolerance, and description of new species.</title>
        <authorList>
            <person name="Gostin Ar C."/>
            <person name="Ohm R.A."/>
            <person name="Kogej T."/>
            <person name="Sonjak S."/>
            <person name="Turk M."/>
            <person name="Zajc J."/>
            <person name="Zalar P."/>
            <person name="Grube M."/>
            <person name="Sun H."/>
            <person name="Han J."/>
            <person name="Sharma A."/>
            <person name="Chiniquy J."/>
            <person name="Ngan C.Y."/>
            <person name="Lipzen A."/>
            <person name="Barry K."/>
            <person name="Grigoriev I.V."/>
            <person name="Gunde-Cimerman N."/>
        </authorList>
    </citation>
    <scope>NUCLEOTIDE SEQUENCE [LARGE SCALE GENOMIC DNA]</scope>
    <source>
        <strain evidence="1 2">CBS 147.97</strain>
    </source>
</reference>
<dbReference type="OrthoDB" id="3815681at2759"/>
<protein>
    <submittedName>
        <fullName evidence="1">Uncharacterized protein</fullName>
    </submittedName>
</protein>
<proteinExistence type="predicted"/>
<sequence>MSEVLNMSNIMILRMLICENITLTFDYPIKPQFVLKYETTVGLWSVKVGHGWNYDPPILFGCAVANGEGETPELAYQDVLKATAIRASKYDYNYSKITFNR</sequence>
<dbReference type="GeneID" id="25416115"/>
<keyword evidence="2" id="KW-1185">Reference proteome</keyword>
<dbReference type="HOGENOM" id="CLU_2291138_0_0_1"/>
<organism evidence="1 2">
    <name type="scientific">Aureobasidium namibiae CBS 147.97</name>
    <dbReference type="NCBI Taxonomy" id="1043004"/>
    <lineage>
        <taxon>Eukaryota</taxon>
        <taxon>Fungi</taxon>
        <taxon>Dikarya</taxon>
        <taxon>Ascomycota</taxon>
        <taxon>Pezizomycotina</taxon>
        <taxon>Dothideomycetes</taxon>
        <taxon>Dothideomycetidae</taxon>
        <taxon>Dothideales</taxon>
        <taxon>Saccotheciaceae</taxon>
        <taxon>Aureobasidium</taxon>
    </lineage>
</organism>